<feature type="domain" description="PH" evidence="8">
    <location>
        <begin position="1"/>
        <end position="20"/>
    </location>
</feature>
<reference evidence="9" key="3">
    <citation type="submission" date="2025-09" db="UniProtKB">
        <authorList>
            <consortium name="Ensembl"/>
        </authorList>
    </citation>
    <scope>IDENTIFICATION</scope>
    <source>
        <strain evidence="9">2N</strain>
    </source>
</reference>
<dbReference type="GO" id="GO:0006612">
    <property type="term" value="P:protein targeting to membrane"/>
    <property type="evidence" value="ECO:0007669"/>
    <property type="project" value="TreeGrafter"/>
</dbReference>
<dbReference type="GeneTree" id="ENSGT00940000162454"/>
<accession>A0A286XKJ8</accession>
<dbReference type="STRING" id="10141.ENSCPOP00000025936"/>
<dbReference type="VEuPathDB" id="HostDB:ENSCPOG00000038370"/>
<dbReference type="OMA" id="WHKWTLE"/>
<dbReference type="Pfam" id="PF13695">
    <property type="entry name" value="Zn_ribbon_3CxxC"/>
    <property type="match status" value="1"/>
</dbReference>
<keyword evidence="10" id="KW-1185">Reference proteome</keyword>
<keyword evidence="3" id="KW-0479">Metal-binding</keyword>
<dbReference type="PANTHER" id="PTHR14402:SF9">
    <property type="entry name" value="RECEPTOR-TRANSPORTING PROTEIN 3"/>
    <property type="match status" value="1"/>
</dbReference>
<protein>
    <recommendedName>
        <fullName evidence="8">PH domain-containing protein</fullName>
    </recommendedName>
</protein>
<reference evidence="10" key="1">
    <citation type="journal article" date="2011" name="Nature">
        <title>A high-resolution map of human evolutionary constraint using 29 mammals.</title>
        <authorList>
            <person name="Lindblad-Toh K."/>
            <person name="Garber M."/>
            <person name="Zuk O."/>
            <person name="Lin M.F."/>
            <person name="Parker B.J."/>
            <person name="Washietl S."/>
            <person name="Kheradpour P."/>
            <person name="Ernst J."/>
            <person name="Jordan G."/>
            <person name="Mauceli E."/>
            <person name="Ward L.D."/>
            <person name="Lowe C.B."/>
            <person name="Holloway A.K."/>
            <person name="Clamp M."/>
            <person name="Gnerre S."/>
            <person name="Alfoldi J."/>
            <person name="Beal K."/>
            <person name="Chang J."/>
            <person name="Clawson H."/>
            <person name="Cuff J."/>
            <person name="Di Palma F."/>
            <person name="Fitzgerald S."/>
            <person name="Flicek P."/>
            <person name="Guttman M."/>
            <person name="Hubisz M.J."/>
            <person name="Jaffe D.B."/>
            <person name="Jungreis I."/>
            <person name="Kent W.J."/>
            <person name="Kostka D."/>
            <person name="Lara M."/>
            <person name="Martins A.L."/>
            <person name="Massingham T."/>
            <person name="Moltke I."/>
            <person name="Raney B.J."/>
            <person name="Rasmussen M.D."/>
            <person name="Robinson J."/>
            <person name="Stark A."/>
            <person name="Vilella A.J."/>
            <person name="Wen J."/>
            <person name="Xie X."/>
            <person name="Zody M.C."/>
            <person name="Baldwin J."/>
            <person name="Bloom T."/>
            <person name="Chin C.W."/>
            <person name="Heiman D."/>
            <person name="Nicol R."/>
            <person name="Nusbaum C."/>
            <person name="Young S."/>
            <person name="Wilkinson J."/>
            <person name="Worley K.C."/>
            <person name="Kovar C.L."/>
            <person name="Muzny D.M."/>
            <person name="Gibbs R.A."/>
            <person name="Cree A."/>
            <person name="Dihn H.H."/>
            <person name="Fowler G."/>
            <person name="Jhangiani S."/>
            <person name="Joshi V."/>
            <person name="Lee S."/>
            <person name="Lewis L.R."/>
            <person name="Nazareth L.V."/>
            <person name="Okwuonu G."/>
            <person name="Santibanez J."/>
            <person name="Warren W.C."/>
            <person name="Mardis E.R."/>
            <person name="Weinstock G.M."/>
            <person name="Wilson R.K."/>
            <person name="Delehaunty K."/>
            <person name="Dooling D."/>
            <person name="Fronik C."/>
            <person name="Fulton L."/>
            <person name="Fulton B."/>
            <person name="Graves T."/>
            <person name="Minx P."/>
            <person name="Sodergren E."/>
            <person name="Birney E."/>
            <person name="Margulies E.H."/>
            <person name="Herrero J."/>
            <person name="Green E.D."/>
            <person name="Haussler D."/>
            <person name="Siepel A."/>
            <person name="Goldman N."/>
            <person name="Pollard K.S."/>
            <person name="Pedersen J.S."/>
            <person name="Lander E.S."/>
            <person name="Kellis M."/>
        </authorList>
    </citation>
    <scope>NUCLEOTIDE SEQUENCE [LARGE SCALE GENOMIC DNA]</scope>
    <source>
        <strain evidence="10">2N</strain>
    </source>
</reference>
<dbReference type="PROSITE" id="PS50003">
    <property type="entry name" value="PH_DOMAIN"/>
    <property type="match status" value="1"/>
</dbReference>
<dbReference type="InterPro" id="IPR026096">
    <property type="entry name" value="R-trans_p"/>
</dbReference>
<organism evidence="9 10">
    <name type="scientific">Cavia porcellus</name>
    <name type="common">Guinea pig</name>
    <dbReference type="NCBI Taxonomy" id="10141"/>
    <lineage>
        <taxon>Eukaryota</taxon>
        <taxon>Metazoa</taxon>
        <taxon>Chordata</taxon>
        <taxon>Craniata</taxon>
        <taxon>Vertebrata</taxon>
        <taxon>Euteleostomi</taxon>
        <taxon>Mammalia</taxon>
        <taxon>Eutheria</taxon>
        <taxon>Euarchontoglires</taxon>
        <taxon>Glires</taxon>
        <taxon>Rodentia</taxon>
        <taxon>Hystricomorpha</taxon>
        <taxon>Caviidae</taxon>
        <taxon>Cavia</taxon>
    </lineage>
</organism>
<dbReference type="GO" id="GO:0001580">
    <property type="term" value="P:detection of chemical stimulus involved in sensory perception of bitter taste"/>
    <property type="evidence" value="ECO:0007669"/>
    <property type="project" value="TreeGrafter"/>
</dbReference>
<dbReference type="InterPro" id="IPR001849">
    <property type="entry name" value="PH_domain"/>
</dbReference>
<dbReference type="AlphaFoldDB" id="A0A286XKJ8"/>
<evidence type="ECO:0000256" key="5">
    <source>
        <dbReference type="ARBA" id="ARBA00022833"/>
    </source>
</evidence>
<dbReference type="eggNOG" id="ENOG502S6AA">
    <property type="taxonomic scope" value="Eukaryota"/>
</dbReference>
<dbReference type="GO" id="GO:0031849">
    <property type="term" value="F:olfactory receptor binding"/>
    <property type="evidence" value="ECO:0007669"/>
    <property type="project" value="TreeGrafter"/>
</dbReference>
<name>A0A286XKJ8_CAVPO</name>
<evidence type="ECO:0000256" key="3">
    <source>
        <dbReference type="ARBA" id="ARBA00022723"/>
    </source>
</evidence>
<dbReference type="GO" id="GO:0051205">
    <property type="term" value="P:protein insertion into membrane"/>
    <property type="evidence" value="ECO:0007669"/>
    <property type="project" value="TreeGrafter"/>
</dbReference>
<dbReference type="Proteomes" id="UP000005447">
    <property type="component" value="Unassembled WGS sequence"/>
</dbReference>
<dbReference type="Bgee" id="ENSCPOG00000038370">
    <property type="expression patterns" value="Expressed in liver and 9 other cell types or tissues"/>
</dbReference>
<keyword evidence="7" id="KW-0472">Membrane</keyword>
<dbReference type="Ensembl" id="ENSCPOT00000046175.1">
    <property type="protein sequence ID" value="ENSCPOP00000025936.1"/>
    <property type="gene ID" value="ENSCPOG00000038370.1"/>
</dbReference>
<evidence type="ECO:0000256" key="6">
    <source>
        <dbReference type="ARBA" id="ARBA00022989"/>
    </source>
</evidence>
<keyword evidence="6" id="KW-1133">Transmembrane helix</keyword>
<dbReference type="GO" id="GO:0008270">
    <property type="term" value="F:zinc ion binding"/>
    <property type="evidence" value="ECO:0007669"/>
    <property type="project" value="UniProtKB-KW"/>
</dbReference>
<evidence type="ECO:0000256" key="2">
    <source>
        <dbReference type="ARBA" id="ARBA00022692"/>
    </source>
</evidence>
<evidence type="ECO:0000256" key="7">
    <source>
        <dbReference type="ARBA" id="ARBA00023136"/>
    </source>
</evidence>
<evidence type="ECO:0000313" key="10">
    <source>
        <dbReference type="Proteomes" id="UP000005447"/>
    </source>
</evidence>
<keyword evidence="5" id="KW-0862">Zinc</keyword>
<dbReference type="PANTHER" id="PTHR14402">
    <property type="entry name" value="RECEPTOR TRANSPORTING PROTEIN"/>
    <property type="match status" value="1"/>
</dbReference>
<evidence type="ECO:0000259" key="8">
    <source>
        <dbReference type="PROSITE" id="PS50003"/>
    </source>
</evidence>
<comment type="subcellular location">
    <subcellularLocation>
        <location evidence="1">Membrane</location>
        <topology evidence="1">Single-pass membrane protein</topology>
    </subcellularLocation>
</comment>
<evidence type="ECO:0000256" key="4">
    <source>
        <dbReference type="ARBA" id="ARBA00022771"/>
    </source>
</evidence>
<gene>
    <name evidence="9" type="primary">Rtp3</name>
</gene>
<keyword evidence="4" id="KW-0863">Zinc-finger</keyword>
<dbReference type="EMBL" id="AAKN02012273">
    <property type="status" value="NOT_ANNOTATED_CDS"/>
    <property type="molecule type" value="Genomic_DNA"/>
</dbReference>
<keyword evidence="2" id="KW-0812">Transmembrane</keyword>
<evidence type="ECO:0000313" key="9">
    <source>
        <dbReference type="Ensembl" id="ENSCPOP00000025936.1"/>
    </source>
</evidence>
<dbReference type="GO" id="GO:0016020">
    <property type="term" value="C:membrane"/>
    <property type="evidence" value="ECO:0007669"/>
    <property type="project" value="UniProtKB-SubCell"/>
</dbReference>
<sequence>MAATDQDMEEWEQVFQELIREVKPWHKWTLETDTDLLPDVLQQGWSQYQQRTFARFRCSSCFRTWASAHVQVLFHVHWSG</sequence>
<dbReference type="InParanoid" id="A0A286XKJ8"/>
<dbReference type="InterPro" id="IPR027377">
    <property type="entry name" value="ZAR1/RTP1-5-like_Znf-3CxxC"/>
</dbReference>
<evidence type="ECO:0000256" key="1">
    <source>
        <dbReference type="ARBA" id="ARBA00004167"/>
    </source>
</evidence>
<proteinExistence type="predicted"/>
<reference evidence="9" key="2">
    <citation type="submission" date="2025-08" db="UniProtKB">
        <authorList>
            <consortium name="Ensembl"/>
        </authorList>
    </citation>
    <scope>IDENTIFICATION</scope>
    <source>
        <strain evidence="9">2N</strain>
    </source>
</reference>
<dbReference type="GO" id="GO:0005737">
    <property type="term" value="C:cytoplasm"/>
    <property type="evidence" value="ECO:0007669"/>
    <property type="project" value="TreeGrafter"/>
</dbReference>